<name>A0A3B9QTS7_9CORY</name>
<dbReference type="Gene3D" id="1.10.1740.10">
    <property type="match status" value="1"/>
</dbReference>
<gene>
    <name evidence="2" type="ORF">DCL06_05190</name>
</gene>
<proteinExistence type="predicted"/>
<feature type="domain" description="RNA polymerase sigma-70 region 2" evidence="1">
    <location>
        <begin position="11"/>
        <end position="40"/>
    </location>
</feature>
<comment type="caution">
    <text evidence="2">The sequence shown here is derived from an EMBL/GenBank/DDBJ whole genome shotgun (WGS) entry which is preliminary data.</text>
</comment>
<dbReference type="Proteomes" id="UP000260925">
    <property type="component" value="Unassembled WGS sequence"/>
</dbReference>
<dbReference type="AlphaFoldDB" id="A0A3B9QTS7"/>
<reference evidence="2 3" key="1">
    <citation type="journal article" date="2018" name="Nat. Biotechnol.">
        <title>A standardized bacterial taxonomy based on genome phylogeny substantially revises the tree of life.</title>
        <authorList>
            <person name="Parks D.H."/>
            <person name="Chuvochina M."/>
            <person name="Waite D.W."/>
            <person name="Rinke C."/>
            <person name="Skarshewski A."/>
            <person name="Chaumeil P.A."/>
            <person name="Hugenholtz P."/>
        </authorList>
    </citation>
    <scope>NUCLEOTIDE SEQUENCE [LARGE SCALE GENOMIC DNA]</scope>
    <source>
        <strain evidence="2">UBA9851</strain>
    </source>
</reference>
<sequence length="53" mass="5984">MSDHQRTSLAERPRLLGLAYTVTGSWQDAEDVVSEAWLRLDGQTPEDLPAWLT</sequence>
<evidence type="ECO:0000313" key="2">
    <source>
        <dbReference type="EMBL" id="HAF72380.1"/>
    </source>
</evidence>
<dbReference type="SUPFAM" id="SSF88946">
    <property type="entry name" value="Sigma2 domain of RNA polymerase sigma factors"/>
    <property type="match status" value="1"/>
</dbReference>
<evidence type="ECO:0000259" key="1">
    <source>
        <dbReference type="Pfam" id="PF04542"/>
    </source>
</evidence>
<dbReference type="InterPro" id="IPR007627">
    <property type="entry name" value="RNA_pol_sigma70_r2"/>
</dbReference>
<dbReference type="GO" id="GO:0006352">
    <property type="term" value="P:DNA-templated transcription initiation"/>
    <property type="evidence" value="ECO:0007669"/>
    <property type="project" value="InterPro"/>
</dbReference>
<feature type="non-terminal residue" evidence="2">
    <location>
        <position position="53"/>
    </location>
</feature>
<accession>A0A3B9QTS7</accession>
<protein>
    <submittedName>
        <fullName evidence="2">RNA polymerase subunit sigma-24</fullName>
    </submittedName>
</protein>
<dbReference type="GO" id="GO:0003700">
    <property type="term" value="F:DNA-binding transcription factor activity"/>
    <property type="evidence" value="ECO:0007669"/>
    <property type="project" value="InterPro"/>
</dbReference>
<evidence type="ECO:0000313" key="3">
    <source>
        <dbReference type="Proteomes" id="UP000260925"/>
    </source>
</evidence>
<dbReference type="Pfam" id="PF04542">
    <property type="entry name" value="Sigma70_r2"/>
    <property type="match status" value="1"/>
</dbReference>
<dbReference type="InterPro" id="IPR013325">
    <property type="entry name" value="RNA_pol_sigma_r2"/>
</dbReference>
<organism evidence="2 3">
    <name type="scientific">Corynebacterium variabile</name>
    <dbReference type="NCBI Taxonomy" id="1727"/>
    <lineage>
        <taxon>Bacteria</taxon>
        <taxon>Bacillati</taxon>
        <taxon>Actinomycetota</taxon>
        <taxon>Actinomycetes</taxon>
        <taxon>Mycobacteriales</taxon>
        <taxon>Corynebacteriaceae</taxon>
        <taxon>Corynebacterium</taxon>
    </lineage>
</organism>
<dbReference type="EMBL" id="DMDD01000117">
    <property type="protein sequence ID" value="HAF72380.1"/>
    <property type="molecule type" value="Genomic_DNA"/>
</dbReference>